<name>A0A923L0T1_9FIRM</name>
<reference evidence="2" key="1">
    <citation type="submission" date="2020-08" db="EMBL/GenBank/DDBJ databases">
        <title>Genome public.</title>
        <authorList>
            <person name="Liu C."/>
            <person name="Sun Q."/>
        </authorList>
    </citation>
    <scope>NUCLEOTIDE SEQUENCE</scope>
    <source>
        <strain evidence="2">BX8</strain>
    </source>
</reference>
<feature type="transmembrane region" description="Helical" evidence="1">
    <location>
        <begin position="177"/>
        <end position="198"/>
    </location>
</feature>
<keyword evidence="1" id="KW-0812">Transmembrane</keyword>
<sequence length="212" mass="21688">MTKREFLMALNDELYPLSEDERSAAIKYYSDYIDDAGVENLDRVLAELGSPAQVAASIKADGELGRSVPPAGPVGGTAGTGASPSAGPEVRRSGLPVWAVVLLVVLLSPVWLPLLGAAAGLVVGVIGVFIGLICSGVVLVLAGVFLAVMGVVSLFGSPLVGLLVLGIGFILAAVGLLLVMASVFLCATVIPAMVRGVVKICRIPLRGRQNNG</sequence>
<feature type="transmembrane region" description="Helical" evidence="1">
    <location>
        <begin position="95"/>
        <end position="112"/>
    </location>
</feature>
<accession>A0A923L0T1</accession>
<keyword evidence="3" id="KW-1185">Reference proteome</keyword>
<keyword evidence="1" id="KW-0472">Membrane</keyword>
<comment type="caution">
    <text evidence="2">The sequence shown here is derived from an EMBL/GenBank/DDBJ whole genome shotgun (WGS) entry which is preliminary data.</text>
</comment>
<dbReference type="EMBL" id="JACONZ010000001">
    <property type="protein sequence ID" value="MBC5580852.1"/>
    <property type="molecule type" value="Genomic_DNA"/>
</dbReference>
<keyword evidence="1" id="KW-1133">Transmembrane helix</keyword>
<feature type="transmembrane region" description="Helical" evidence="1">
    <location>
        <begin position="118"/>
        <end position="141"/>
    </location>
</feature>
<evidence type="ECO:0000313" key="3">
    <source>
        <dbReference type="Proteomes" id="UP000659630"/>
    </source>
</evidence>
<protein>
    <submittedName>
        <fullName evidence="2">DUF1700 domain-containing protein</fullName>
    </submittedName>
</protein>
<dbReference type="RefSeq" id="WP_186887174.1">
    <property type="nucleotide sequence ID" value="NZ_JACONZ010000001.1"/>
</dbReference>
<organism evidence="2 3">
    <name type="scientific">Anaerofilum hominis</name>
    <dbReference type="NCBI Taxonomy" id="2763016"/>
    <lineage>
        <taxon>Bacteria</taxon>
        <taxon>Bacillati</taxon>
        <taxon>Bacillota</taxon>
        <taxon>Clostridia</taxon>
        <taxon>Eubacteriales</taxon>
        <taxon>Oscillospiraceae</taxon>
        <taxon>Anaerofilum</taxon>
    </lineage>
</organism>
<dbReference type="AlphaFoldDB" id="A0A923L0T1"/>
<proteinExistence type="predicted"/>
<dbReference type="Proteomes" id="UP000659630">
    <property type="component" value="Unassembled WGS sequence"/>
</dbReference>
<dbReference type="Pfam" id="PF22564">
    <property type="entry name" value="HAAS"/>
    <property type="match status" value="1"/>
</dbReference>
<gene>
    <name evidence="2" type="ORF">H8S23_04980</name>
</gene>
<feature type="transmembrane region" description="Helical" evidence="1">
    <location>
        <begin position="148"/>
        <end position="171"/>
    </location>
</feature>
<evidence type="ECO:0000313" key="2">
    <source>
        <dbReference type="EMBL" id="MBC5580852.1"/>
    </source>
</evidence>
<evidence type="ECO:0000256" key="1">
    <source>
        <dbReference type="SAM" id="Phobius"/>
    </source>
</evidence>